<protein>
    <submittedName>
        <fullName evidence="7">CRISPR-associated endoribonuclease Cas6</fullName>
    </submittedName>
</protein>
<feature type="domain" description="Cas6 N-terminal" evidence="6">
    <location>
        <begin position="3"/>
        <end position="116"/>
    </location>
</feature>
<evidence type="ECO:0000256" key="3">
    <source>
        <dbReference type="ARBA" id="ARBA00022801"/>
    </source>
</evidence>
<dbReference type="GeneID" id="66162949"/>
<dbReference type="InterPro" id="IPR019267">
    <property type="entry name" value="CRISPR-assoc_Cas6_C"/>
</dbReference>
<dbReference type="Gene3D" id="2.40.30.310">
    <property type="match status" value="1"/>
</dbReference>
<name>A0A8D5U6E3_9CREN</name>
<evidence type="ECO:0000259" key="6">
    <source>
        <dbReference type="Pfam" id="PF17952"/>
    </source>
</evidence>
<keyword evidence="4" id="KW-0051">Antiviral defense</keyword>
<keyword evidence="1" id="KW-0540">Nuclease</keyword>
<accession>A0A8D5U6E3</accession>
<feature type="domain" description="CRISPR-associated protein Cas6 C-terminal" evidence="5">
    <location>
        <begin position="131"/>
        <end position="255"/>
    </location>
</feature>
<keyword evidence="2" id="KW-0255">Endonuclease</keyword>
<dbReference type="GO" id="GO:0051607">
    <property type="term" value="P:defense response to virus"/>
    <property type="evidence" value="ECO:0007669"/>
    <property type="project" value="UniProtKB-KW"/>
</dbReference>
<keyword evidence="8" id="KW-1185">Reference proteome</keyword>
<dbReference type="RefSeq" id="WP_221289992.1">
    <property type="nucleotide sequence ID" value="NZ_AP024597.1"/>
</dbReference>
<reference evidence="7 8" key="1">
    <citation type="submission" date="2021-04" db="EMBL/GenBank/DDBJ databases">
        <title>Complete genome sequence of Stygiolobus sp. KN-1.</title>
        <authorList>
            <person name="Nakamura K."/>
            <person name="Sakai H."/>
            <person name="Kurosawa N."/>
        </authorList>
    </citation>
    <scope>NUCLEOTIDE SEQUENCE [LARGE SCALE GENOMIC DNA]</scope>
    <source>
        <strain evidence="7 8">KN-1</strain>
    </source>
</reference>
<dbReference type="GO" id="GO:0004519">
    <property type="term" value="F:endonuclease activity"/>
    <property type="evidence" value="ECO:0007669"/>
    <property type="project" value="UniProtKB-KW"/>
</dbReference>
<dbReference type="Gene3D" id="3.30.70.1900">
    <property type="match status" value="1"/>
</dbReference>
<sequence>MTFVITFNVIPEHDVVVPPFSSKLARSILAFISPSYKQVMEDDRPHKPVRVTTLKDHQGRPVFSRWDKKSTLKGNEQYTFSFTFRDDNILSEVISSPSTSVELWSTKFRAEVADFKAVGEYGMEDSRYYYVRFMTPTMLQPPKPPFKKRKNRYVLFPYVPLLLNSIYQHWLKNEGEVIKGVTGLRTLYYLRETAYNLTPVKAIYDGKPVKGFVGWVIYEFTARRGSKLRENVLRLLSYANYYGVGKSRAIGFGEVVVRPSVRGGDSDQTKVREDGQS</sequence>
<dbReference type="Proteomes" id="UP000825123">
    <property type="component" value="Chromosome"/>
</dbReference>
<keyword evidence="3" id="KW-0378">Hydrolase</keyword>
<evidence type="ECO:0000313" key="8">
    <source>
        <dbReference type="Proteomes" id="UP000825123"/>
    </source>
</evidence>
<dbReference type="Pfam" id="PF17952">
    <property type="entry name" value="Cas6_N"/>
    <property type="match status" value="1"/>
</dbReference>
<gene>
    <name evidence="7" type="ORF">KN1_12170</name>
</gene>
<evidence type="ECO:0000256" key="4">
    <source>
        <dbReference type="ARBA" id="ARBA00023118"/>
    </source>
</evidence>
<dbReference type="AlphaFoldDB" id="A0A8D5U6E3"/>
<evidence type="ECO:0000313" key="7">
    <source>
        <dbReference type="EMBL" id="BCU69920.1"/>
    </source>
</evidence>
<dbReference type="Pfam" id="PF10040">
    <property type="entry name" value="CRISPR_Cas6"/>
    <property type="match status" value="1"/>
</dbReference>
<evidence type="ECO:0000259" key="5">
    <source>
        <dbReference type="Pfam" id="PF10040"/>
    </source>
</evidence>
<dbReference type="KEGG" id="csty:KN1_12170"/>
<proteinExistence type="predicted"/>
<dbReference type="InterPro" id="IPR010156">
    <property type="entry name" value="CRISPR-assoc_prot_Cas6"/>
</dbReference>
<dbReference type="NCBIfam" id="TIGR01877">
    <property type="entry name" value="cas_cas6"/>
    <property type="match status" value="1"/>
</dbReference>
<evidence type="ECO:0000256" key="1">
    <source>
        <dbReference type="ARBA" id="ARBA00022722"/>
    </source>
</evidence>
<dbReference type="InterPro" id="IPR041165">
    <property type="entry name" value="Cas6_N_arch"/>
</dbReference>
<dbReference type="EMBL" id="AP024597">
    <property type="protein sequence ID" value="BCU69920.1"/>
    <property type="molecule type" value="Genomic_DNA"/>
</dbReference>
<evidence type="ECO:0000256" key="2">
    <source>
        <dbReference type="ARBA" id="ARBA00022759"/>
    </source>
</evidence>
<dbReference type="GO" id="GO:0016788">
    <property type="term" value="F:hydrolase activity, acting on ester bonds"/>
    <property type="evidence" value="ECO:0007669"/>
    <property type="project" value="InterPro"/>
</dbReference>
<organism evidence="7 8">
    <name type="scientific">Stygiolobus caldivivus</name>
    <dbReference type="NCBI Taxonomy" id="2824673"/>
    <lineage>
        <taxon>Archaea</taxon>
        <taxon>Thermoproteota</taxon>
        <taxon>Thermoprotei</taxon>
        <taxon>Sulfolobales</taxon>
        <taxon>Sulfolobaceae</taxon>
        <taxon>Stygiolobus</taxon>
    </lineage>
</organism>